<dbReference type="PATRIC" id="fig|1705562.3.peg.2588"/>
<accession>A0A0N0BPH2</accession>
<comment type="caution">
    <text evidence="2">The sequence shown here is derived from an EMBL/GenBank/DDBJ whole genome shotgun (WGS) entry which is preliminary data.</text>
</comment>
<organism evidence="2 4">
    <name type="scientific">Haloarcula rubripromontorii</name>
    <dbReference type="NCBI Taxonomy" id="1705562"/>
    <lineage>
        <taxon>Archaea</taxon>
        <taxon>Methanobacteriati</taxon>
        <taxon>Methanobacteriota</taxon>
        <taxon>Stenosarchaea group</taxon>
        <taxon>Halobacteria</taxon>
        <taxon>Halobacteriales</taxon>
        <taxon>Haloarculaceae</taxon>
        <taxon>Haloarcula</taxon>
    </lineage>
</organism>
<gene>
    <name evidence="2" type="ORF">AMS69_07590</name>
    <name evidence="3" type="ORF">GOC83_05930</name>
</gene>
<name>A0A0N0BPH2_9EURY</name>
<evidence type="ECO:0000259" key="1">
    <source>
        <dbReference type="Pfam" id="PF23993"/>
    </source>
</evidence>
<reference evidence="3" key="2">
    <citation type="submission" date="2019-12" db="EMBL/GenBank/DDBJ databases">
        <title>The whole-genome sequencing of Haloarcula japonica strain pws8.</title>
        <authorList>
            <person name="Verma D.K."/>
            <person name="Gopal K."/>
            <person name="Prasad E.S."/>
        </authorList>
    </citation>
    <scope>NUCLEOTIDE SEQUENCE</scope>
    <source>
        <strain evidence="3">Pws8</strain>
    </source>
</reference>
<dbReference type="Pfam" id="PF23993">
    <property type="entry name" value="DUF7311"/>
    <property type="match status" value="1"/>
</dbReference>
<keyword evidence="4" id="KW-1185">Reference proteome</keyword>
<proteinExistence type="predicted"/>
<evidence type="ECO:0000313" key="4">
    <source>
        <dbReference type="Proteomes" id="UP000037729"/>
    </source>
</evidence>
<evidence type="ECO:0000313" key="3">
    <source>
        <dbReference type="EMBL" id="NLV05675.1"/>
    </source>
</evidence>
<dbReference type="EMBL" id="WOWB01000001">
    <property type="protein sequence ID" value="NLV05675.1"/>
    <property type="molecule type" value="Genomic_DNA"/>
</dbReference>
<dbReference type="RefSeq" id="WP_053967461.1">
    <property type="nucleotide sequence ID" value="NZ_JAWJXX010000016.1"/>
</dbReference>
<feature type="domain" description="DUF7311" evidence="1">
    <location>
        <begin position="3"/>
        <end position="143"/>
    </location>
</feature>
<protein>
    <recommendedName>
        <fullName evidence="1">DUF7311 domain-containing protein</fullName>
    </recommendedName>
</protein>
<dbReference type="Proteomes" id="UP000037729">
    <property type="component" value="Unassembled WGS sequence"/>
</dbReference>
<reference evidence="2 4" key="1">
    <citation type="submission" date="2015-08" db="EMBL/GenBank/DDBJ databases">
        <title>Genomes of Isolates from Cabo Rojo, PR.</title>
        <authorList>
            <person name="Sanchez-Nieves R.L."/>
            <person name="Montalvo-Rodriguez R."/>
        </authorList>
    </citation>
    <scope>NUCLEOTIDE SEQUENCE [LARGE SCALE GENOMIC DNA]</scope>
    <source>
        <strain evidence="2 4">SL3</strain>
    </source>
</reference>
<evidence type="ECO:0000313" key="2">
    <source>
        <dbReference type="EMBL" id="KOX93773.1"/>
    </source>
</evidence>
<dbReference type="OrthoDB" id="241778at2157"/>
<dbReference type="Proteomes" id="UP000610611">
    <property type="component" value="Unassembled WGS sequence"/>
</dbReference>
<sequence>MIYRLVLAVAVMTTLVGATAPALSTARADAASGTMERQVDELRTELTRLVETDAATANGDAQRTVAIRIPAGTYTNAGVSQLQFAERGGVGVATWTVESRKQTERLVSIPIRTTAATDRLDEPGTHRLVFVLTRSNGQRMLRVHRFKSEAAARRSHA</sequence>
<dbReference type="STRING" id="1705562.AMS69_07590"/>
<dbReference type="EMBL" id="LIUF01000002">
    <property type="protein sequence ID" value="KOX93773.1"/>
    <property type="molecule type" value="Genomic_DNA"/>
</dbReference>
<dbReference type="AlphaFoldDB" id="A0A0N0BPH2"/>
<dbReference type="InterPro" id="IPR055735">
    <property type="entry name" value="DUF7311"/>
</dbReference>